<evidence type="ECO:0000256" key="1">
    <source>
        <dbReference type="ARBA" id="ARBA00022737"/>
    </source>
</evidence>
<keyword evidence="1" id="KW-0677">Repeat</keyword>
<dbReference type="PANTHER" id="PTHR47942">
    <property type="entry name" value="TETRATRICOPEPTIDE REPEAT (TPR)-LIKE SUPERFAMILY PROTEIN-RELATED"/>
    <property type="match status" value="1"/>
</dbReference>
<gene>
    <name evidence="2" type="ORF">OAUR00152_LOCUS12833</name>
</gene>
<evidence type="ECO:0000313" key="2">
    <source>
        <dbReference type="EMBL" id="CAE2233336.1"/>
    </source>
</evidence>
<dbReference type="InterPro" id="IPR011990">
    <property type="entry name" value="TPR-like_helical_dom_sf"/>
</dbReference>
<dbReference type="AlphaFoldDB" id="A0A7S4IM00"/>
<accession>A0A7S4IM00</accession>
<dbReference type="PANTHER" id="PTHR47942:SF63">
    <property type="entry name" value="PENTATRICOPEPTIDE REPEAT-CONTAINING PROTEIN"/>
    <property type="match status" value="1"/>
</dbReference>
<organism evidence="2">
    <name type="scientific">Odontella aurita</name>
    <dbReference type="NCBI Taxonomy" id="265563"/>
    <lineage>
        <taxon>Eukaryota</taxon>
        <taxon>Sar</taxon>
        <taxon>Stramenopiles</taxon>
        <taxon>Ochrophyta</taxon>
        <taxon>Bacillariophyta</taxon>
        <taxon>Mediophyceae</taxon>
        <taxon>Biddulphiophycidae</taxon>
        <taxon>Eupodiscales</taxon>
        <taxon>Odontellaceae</taxon>
        <taxon>Odontella</taxon>
    </lineage>
</organism>
<dbReference type="InterPro" id="IPR051222">
    <property type="entry name" value="PPR/CCM1_RNA-binding"/>
</dbReference>
<proteinExistence type="predicted"/>
<dbReference type="Gene3D" id="1.25.40.10">
    <property type="entry name" value="Tetratricopeptide repeat domain"/>
    <property type="match status" value="2"/>
</dbReference>
<reference evidence="2" key="1">
    <citation type="submission" date="2021-01" db="EMBL/GenBank/DDBJ databases">
        <authorList>
            <person name="Corre E."/>
            <person name="Pelletier E."/>
            <person name="Niang G."/>
            <person name="Scheremetjew M."/>
            <person name="Finn R."/>
            <person name="Kale V."/>
            <person name="Holt S."/>
            <person name="Cochrane G."/>
            <person name="Meng A."/>
            <person name="Brown T."/>
            <person name="Cohen L."/>
        </authorList>
    </citation>
    <scope>NUCLEOTIDE SEQUENCE</scope>
    <source>
        <strain evidence="2">Isolate 1302-5</strain>
    </source>
</reference>
<sequence length="752" mass="84624">MAGIILTCKPGLRACNRLLESTVNSPMSRCHSCGTCTSGACILFGFFPCITPLAAKPRSFCSEVIACYRPQRPCMVGVRQRPVFLNNNKKCENHRRQLSVFDKISSTFVAVDWHNPSFMEGNSADEKEIWLTSHMLERTDKELDSAAYLLVIDGWARSGATGAAQKAEKWLVDLERRYRNTLCSENEGTSPNFPVCSSKLEPTIDCYNSVIFAWAKSSESIATIRAERWLSKVKQAMNDVDSTKEDMPTTSARLGPNTNSYNFFLDCLSKGCSKASSDLQSNAEKAEQTLGEMIKLQKVRGDRVNPNTDSFNYVLRAWTRCRNEVSIADKVMDLLREMELCQRSSKNPEHAIIKPNTLSYSLAMDAWVVVAGIKAKQYLNMKKGHVFARGKSASESKGHTFSNGYDEISKAEAILEYMEALQEAGAGVIPDTVSHNIILGGYARISNEVNTDAPFRAERVLRRMKELQISPDQVSYRHVIRCWSNIKRHNSGERGEWWLKQMWQEFNDTGNENTRPDVGVYNAVMSGYADSDAVKVDSLLTEMANIERMDHWIRPNSESYSLAMRSWLKHEKQCSCDAAGEGISNALKRLQELVERERNGVPGSSTSREMFSGILKAGRVVANETTLDAMLVTYEEFKASRHAVGSEACTWLLQTGLRALSAPKYNSKRTKFIRILTRDCCDQGLLSNSYVEALANSPIWIEGWTTEASERITGDLFGNWPLPLSWSRNILKKSLLPQEINVKRTYFRPEND</sequence>
<protein>
    <recommendedName>
        <fullName evidence="3">Pentacotripeptide-repeat region of PRORP domain-containing protein</fullName>
    </recommendedName>
</protein>
<name>A0A7S4IM00_9STRA</name>
<evidence type="ECO:0008006" key="3">
    <source>
        <dbReference type="Google" id="ProtNLM"/>
    </source>
</evidence>
<dbReference type="EMBL" id="HBKQ01018898">
    <property type="protein sequence ID" value="CAE2233336.1"/>
    <property type="molecule type" value="Transcribed_RNA"/>
</dbReference>